<evidence type="ECO:0000256" key="7">
    <source>
        <dbReference type="SAM" id="MobiDB-lite"/>
    </source>
</evidence>
<dbReference type="AlphaFoldDB" id="A0AAV5SH94"/>
<evidence type="ECO:0000313" key="9">
    <source>
        <dbReference type="EMBL" id="GMS82219.1"/>
    </source>
</evidence>
<keyword evidence="6" id="KW-0325">Glycoprotein</keyword>
<comment type="subcellular location">
    <subcellularLocation>
        <location evidence="1">Membrane</location>
        <topology evidence="1">Multi-pass membrane protein</topology>
    </subcellularLocation>
</comment>
<keyword evidence="10" id="KW-1185">Reference proteome</keyword>
<dbReference type="Pfam" id="PF05478">
    <property type="entry name" value="Prominin"/>
    <property type="match status" value="2"/>
</dbReference>
<dbReference type="Proteomes" id="UP001432027">
    <property type="component" value="Unassembled WGS sequence"/>
</dbReference>
<organism evidence="9 10">
    <name type="scientific">Pristionchus entomophagus</name>
    <dbReference type="NCBI Taxonomy" id="358040"/>
    <lineage>
        <taxon>Eukaryota</taxon>
        <taxon>Metazoa</taxon>
        <taxon>Ecdysozoa</taxon>
        <taxon>Nematoda</taxon>
        <taxon>Chromadorea</taxon>
        <taxon>Rhabditida</taxon>
        <taxon>Rhabditina</taxon>
        <taxon>Diplogasteromorpha</taxon>
        <taxon>Diplogasteroidea</taxon>
        <taxon>Neodiplogasteridae</taxon>
        <taxon>Pristionchus</taxon>
    </lineage>
</organism>
<feature type="non-terminal residue" evidence="9">
    <location>
        <position position="1"/>
    </location>
</feature>
<gene>
    <name evidence="9" type="ORF">PENTCL1PPCAC_4394</name>
</gene>
<evidence type="ECO:0000313" key="10">
    <source>
        <dbReference type="Proteomes" id="UP001432027"/>
    </source>
</evidence>
<feature type="transmembrane region" description="Helical" evidence="8">
    <location>
        <begin position="409"/>
        <end position="433"/>
    </location>
</feature>
<reference evidence="9" key="1">
    <citation type="submission" date="2023-10" db="EMBL/GenBank/DDBJ databases">
        <title>Genome assembly of Pristionchus species.</title>
        <authorList>
            <person name="Yoshida K."/>
            <person name="Sommer R.J."/>
        </authorList>
    </citation>
    <scope>NUCLEOTIDE SEQUENCE</scope>
    <source>
        <strain evidence="9">RS0144</strain>
    </source>
</reference>
<feature type="transmembrane region" description="Helical" evidence="8">
    <location>
        <begin position="664"/>
        <end position="689"/>
    </location>
</feature>
<dbReference type="EMBL" id="BTSX01000002">
    <property type="protein sequence ID" value="GMS82219.1"/>
    <property type="molecule type" value="Genomic_DNA"/>
</dbReference>
<evidence type="ECO:0000256" key="2">
    <source>
        <dbReference type="ARBA" id="ARBA00006058"/>
    </source>
</evidence>
<feature type="transmembrane region" description="Helical" evidence="8">
    <location>
        <begin position="83"/>
        <end position="108"/>
    </location>
</feature>
<evidence type="ECO:0000256" key="3">
    <source>
        <dbReference type="ARBA" id="ARBA00022692"/>
    </source>
</evidence>
<keyword evidence="3 8" id="KW-0812">Transmembrane</keyword>
<feature type="transmembrane region" description="Helical" evidence="8">
    <location>
        <begin position="129"/>
        <end position="148"/>
    </location>
</feature>
<feature type="region of interest" description="Disordered" evidence="7">
    <location>
        <begin position="745"/>
        <end position="764"/>
    </location>
</feature>
<evidence type="ECO:0000256" key="4">
    <source>
        <dbReference type="ARBA" id="ARBA00022989"/>
    </source>
</evidence>
<evidence type="ECO:0000256" key="8">
    <source>
        <dbReference type="SAM" id="Phobius"/>
    </source>
</evidence>
<keyword evidence="5 8" id="KW-0472">Membrane</keyword>
<proteinExistence type="inferred from homology"/>
<comment type="similarity">
    <text evidence="2">Belongs to the prominin family.</text>
</comment>
<dbReference type="GO" id="GO:0016020">
    <property type="term" value="C:membrane"/>
    <property type="evidence" value="ECO:0007669"/>
    <property type="project" value="UniProtKB-SubCell"/>
</dbReference>
<name>A0AAV5SH94_9BILA</name>
<comment type="caution">
    <text evidence="9">The sequence shown here is derived from an EMBL/GenBank/DDBJ whole genome shotgun (WGS) entry which is preliminary data.</text>
</comment>
<evidence type="ECO:0000256" key="5">
    <source>
        <dbReference type="ARBA" id="ARBA00023136"/>
    </source>
</evidence>
<accession>A0AAV5SH94</accession>
<protein>
    <submittedName>
        <fullName evidence="9">Uncharacterized protein</fullName>
    </submittedName>
</protein>
<dbReference type="InterPro" id="IPR008795">
    <property type="entry name" value="Prominin"/>
</dbReference>
<evidence type="ECO:0000256" key="6">
    <source>
        <dbReference type="ARBA" id="ARBA00023180"/>
    </source>
</evidence>
<feature type="transmembrane region" description="Helical" evidence="8">
    <location>
        <begin position="364"/>
        <end position="388"/>
    </location>
</feature>
<evidence type="ECO:0000256" key="1">
    <source>
        <dbReference type="ARBA" id="ARBA00004141"/>
    </source>
</evidence>
<sequence>NSISLQIASGPMIDFDINGCFEPIPQTTVKLTTSNEGWNNLATGFVNGISNPLSNDMIEKIANLFFKEFKLDDVWELFNSQTWMIVFISIGVAFSILTLIGAIATCIWSCTCRRSSKGVSSPCMNITGIILAFISFGFVVAGIVLYALSVTSFVNGVLQAPQPLQMILNNVNNFTTGAATQVSCSVENGFGTISTEVSNIPDEIINQFEISPTVSAVLGPNYETIGKIFQDSEPAVKKIITDLNYALDKITDDGPAKGQVMAARDSYTEFDQALQPDKLPQTLTKMETDVRAYQVGMEDLVRNNVQKPADDAAKSVKDMIDTVNNVVNSVTSTINTVAAQVKNVLDTITKFEDNLKQQSNVTGWITAGLMCLIIVPCVIALLAALAAFSSGSFLACKKKSIPSKGCCSTSCTLITLSIIVLAIAFIVMIPASFAMTVGYGTQLVCQPFFYDEKLQALTAVDDIVGSLQVQTMTPGQTVTLKFSEMMQSCEAKSSFMKAVQGDKIIDVNSITSAISPTDLTAQLKAAIDTAKIQPITVNFDALTNLGTIELVPDLSKAKEVDKDDINAIIAQMTDLKGKLQPTIETCTNAAESSKEFQNATNIKTLLKTTSTSFVNSLYADLTNTANQFTTDLIDKSAPCTPVYQAYEDVGMVGCEQMTGGVQGMWAAAGLAALFFVPTVIAVFCVASALRGGKDKQMPLLHADEYVDDFKLPPMTTSPVATHASAPHDSLPRLTVDTTALALASAPPTETFPGTAPIDSAHDPWESSYRHPDVYPYDQATSSHRPDFIDPLAYPAAAAAAPSAAYETAGPSAYPRINASTTNRYYDNQGYTPSTLTRF</sequence>
<dbReference type="PANTHER" id="PTHR11238:SF9">
    <property type="entry name" value="PROMININ, ISOFORM D"/>
    <property type="match status" value="1"/>
</dbReference>
<keyword evidence="4 8" id="KW-1133">Transmembrane helix</keyword>
<dbReference type="PANTHER" id="PTHR11238">
    <property type="entry name" value="PROMININ ISOFORM D-RELATED"/>
    <property type="match status" value="1"/>
</dbReference>